<dbReference type="AlphaFoldDB" id="A0A836HQN3"/>
<feature type="compositionally biased region" description="Polar residues" evidence="1">
    <location>
        <begin position="61"/>
        <end position="73"/>
    </location>
</feature>
<sequence length="355" mass="36546">MPSSRKAAHAAAGRPPHKPVKRQRGQQDCPSSPDEAARKSSSADAAAFAEPQLCKPRRSMRSLTLASTDSSPTLPKASAVMSRRAQLLRLATQEAHTAATLLRLLPSSAPPSVRNDAQRSRSPEGATTPQLTSPGAGATGGVTAQGLPTAQVSTGGKQGALPQAAPTATIRASSPPTSTVEWTSYGELWEGLLARLPLVNKDDAAATFTQATSGSNDHNCDAGGGKRDSAEASPAALPGADKNGGSVSSPASRLSAMCCALSSDWRSFFLFRARSTPAATDSVATVAGRVHVATLAEGPDAVVWEQRRLLGALACAPYMTHAEQRAARRYATAAMAAVPSGVQRGLSSVCALDFV</sequence>
<accession>A0A836HQN3</accession>
<dbReference type="KEGG" id="lmat:92517086"/>
<evidence type="ECO:0000313" key="2">
    <source>
        <dbReference type="EMBL" id="KAG5485778.1"/>
    </source>
</evidence>
<name>A0A836HQN3_9TRYP</name>
<gene>
    <name evidence="2" type="ORF">LSCM1_07190</name>
</gene>
<comment type="caution">
    <text evidence="2">The sequence shown here is derived from an EMBL/GenBank/DDBJ whole genome shotgun (WGS) entry which is preliminary data.</text>
</comment>
<dbReference type="GeneID" id="92517086"/>
<feature type="region of interest" description="Disordered" evidence="1">
    <location>
        <begin position="209"/>
        <end position="246"/>
    </location>
</feature>
<feature type="compositionally biased region" description="Basic and acidic residues" evidence="1">
    <location>
        <begin position="218"/>
        <end position="230"/>
    </location>
</feature>
<dbReference type="Proteomes" id="UP000673552">
    <property type="component" value="Unassembled WGS sequence"/>
</dbReference>
<proteinExistence type="predicted"/>
<organism evidence="2 3">
    <name type="scientific">Leishmania martiniquensis</name>
    <dbReference type="NCBI Taxonomy" id="1580590"/>
    <lineage>
        <taxon>Eukaryota</taxon>
        <taxon>Discoba</taxon>
        <taxon>Euglenozoa</taxon>
        <taxon>Kinetoplastea</taxon>
        <taxon>Metakinetoplastina</taxon>
        <taxon>Trypanosomatida</taxon>
        <taxon>Trypanosomatidae</taxon>
        <taxon>Leishmaniinae</taxon>
        <taxon>Leishmania</taxon>
    </lineage>
</organism>
<feature type="region of interest" description="Disordered" evidence="1">
    <location>
        <begin position="102"/>
        <end position="180"/>
    </location>
</feature>
<protein>
    <submittedName>
        <fullName evidence="2">Uncharacterized protein</fullName>
    </submittedName>
</protein>
<feature type="compositionally biased region" description="Basic residues" evidence="1">
    <location>
        <begin position="15"/>
        <end position="24"/>
    </location>
</feature>
<feature type="region of interest" description="Disordered" evidence="1">
    <location>
        <begin position="1"/>
        <end position="83"/>
    </location>
</feature>
<feature type="compositionally biased region" description="Low complexity" evidence="1">
    <location>
        <begin position="102"/>
        <end position="112"/>
    </location>
</feature>
<feature type="compositionally biased region" description="Low complexity" evidence="1">
    <location>
        <begin position="39"/>
        <end position="49"/>
    </location>
</feature>
<reference evidence="3" key="1">
    <citation type="journal article" date="2021" name="Microbiol. Resour. Announc.">
        <title>LGAAP: Leishmaniinae Genome Assembly and Annotation Pipeline.</title>
        <authorList>
            <person name="Almutairi H."/>
            <person name="Urbaniak M.D."/>
            <person name="Bates M.D."/>
            <person name="Jariyapan N."/>
            <person name="Kwakye-Nuako G."/>
            <person name="Thomaz-Soccol V."/>
            <person name="Al-Salem W.S."/>
            <person name="Dillon R.J."/>
            <person name="Bates P.A."/>
            <person name="Gatherer D."/>
        </authorList>
    </citation>
    <scope>NUCLEOTIDE SEQUENCE [LARGE SCALE GENOMIC DNA]</scope>
</reference>
<keyword evidence="3" id="KW-1185">Reference proteome</keyword>
<evidence type="ECO:0000256" key="1">
    <source>
        <dbReference type="SAM" id="MobiDB-lite"/>
    </source>
</evidence>
<feature type="compositionally biased region" description="Polar residues" evidence="1">
    <location>
        <begin position="170"/>
        <end position="180"/>
    </location>
</feature>
<dbReference type="RefSeq" id="XP_067180931.1">
    <property type="nucleotide sequence ID" value="XM_067324574.1"/>
</dbReference>
<feature type="compositionally biased region" description="Low complexity" evidence="1">
    <location>
        <begin position="132"/>
        <end position="146"/>
    </location>
</feature>
<dbReference type="OrthoDB" id="266885at2759"/>
<evidence type="ECO:0000313" key="3">
    <source>
        <dbReference type="Proteomes" id="UP000673552"/>
    </source>
</evidence>
<dbReference type="EMBL" id="JAFEUZ010000008">
    <property type="protein sequence ID" value="KAG5485778.1"/>
    <property type="molecule type" value="Genomic_DNA"/>
</dbReference>
<reference evidence="3" key="2">
    <citation type="journal article" date="2021" name="Sci. Data">
        <title>Chromosome-scale genome sequencing, assembly and annotation of six genomes from subfamily Leishmaniinae.</title>
        <authorList>
            <person name="Almutairi H."/>
            <person name="Urbaniak M.D."/>
            <person name="Bates M.D."/>
            <person name="Jariyapan N."/>
            <person name="Kwakye-Nuako G."/>
            <person name="Thomaz Soccol V."/>
            <person name="Al-Salem W.S."/>
            <person name="Dillon R.J."/>
            <person name="Bates P.A."/>
            <person name="Gatherer D."/>
        </authorList>
    </citation>
    <scope>NUCLEOTIDE SEQUENCE [LARGE SCALE GENOMIC DNA]</scope>
</reference>